<dbReference type="Pfam" id="PF12323">
    <property type="entry name" value="HTH_OrfB_IS605"/>
    <property type="match status" value="1"/>
</dbReference>
<evidence type="ECO:0000313" key="2">
    <source>
        <dbReference type="EMBL" id="BBH88214.1"/>
    </source>
</evidence>
<dbReference type="AlphaFoldDB" id="A0A455SSU7"/>
<name>A0A455SSU7_9CHLR</name>
<organism evidence="2">
    <name type="scientific">Thermosporothrix sp. COM3</name>
    <dbReference type="NCBI Taxonomy" id="2490863"/>
    <lineage>
        <taxon>Bacteria</taxon>
        <taxon>Bacillati</taxon>
        <taxon>Chloroflexota</taxon>
        <taxon>Ktedonobacteria</taxon>
        <taxon>Ktedonobacterales</taxon>
        <taxon>Thermosporotrichaceae</taxon>
        <taxon>Thermosporothrix</taxon>
    </lineage>
</organism>
<gene>
    <name evidence="2" type="ORF">KTC_29650</name>
</gene>
<feature type="domain" description="Transposase putative helix-turn-helix" evidence="1">
    <location>
        <begin position="23"/>
        <end position="63"/>
    </location>
</feature>
<reference evidence="2" key="1">
    <citation type="submission" date="2018-12" db="EMBL/GenBank/DDBJ databases">
        <title>Novel natural products biosynthetic potential of the class Ktedonobacteria.</title>
        <authorList>
            <person name="Zheng Y."/>
            <person name="Saitou A."/>
            <person name="Wang C.M."/>
            <person name="Toyoda A."/>
            <person name="Minakuchi Y."/>
            <person name="Sekiguchi Y."/>
            <person name="Ueda K."/>
            <person name="Takano H."/>
            <person name="Sakai Y."/>
            <person name="Yokota A."/>
            <person name="Yabe S."/>
        </authorList>
    </citation>
    <scope>NUCLEOTIDE SEQUENCE</scope>
    <source>
        <strain evidence="2">COM3</strain>
    </source>
</reference>
<dbReference type="EMBL" id="AP019376">
    <property type="protein sequence ID" value="BBH88214.1"/>
    <property type="molecule type" value="Genomic_DNA"/>
</dbReference>
<dbReference type="InterPro" id="IPR021027">
    <property type="entry name" value="Transposase_put_HTH"/>
</dbReference>
<protein>
    <recommendedName>
        <fullName evidence="1">Transposase putative helix-turn-helix domain-containing protein</fullName>
    </recommendedName>
</protein>
<sequence>MSKEKKQAQLKKTRKQKSLNLRNKAFKFRIYPTEKQIGKLQWTLRRCKELYNAALEERREAYRMAGVSVSYYTQNKQLPEIKEIREEYRDIHSQVLQDVLTRVDKAMDNFFRRVKNGEKPGYPRFKSGDRYDSFTYTQSGFEIMKGKLNLSKRGRVKIKLHREIVGKIKTCTMKREGDQWYVVVRRFGACLIAP</sequence>
<proteinExistence type="predicted"/>
<evidence type="ECO:0000259" key="1">
    <source>
        <dbReference type="Pfam" id="PF12323"/>
    </source>
</evidence>
<accession>A0A455SSU7</accession>